<protein>
    <recommendedName>
        <fullName evidence="3">Antigenic cell wall galactomannoprotein</fullName>
    </recommendedName>
</protein>
<feature type="chain" id="PRO_5002132251" description="Antigenic cell wall galactomannoprotein" evidence="1">
    <location>
        <begin position="19"/>
        <end position="171"/>
    </location>
</feature>
<dbReference type="PANTHER" id="PTHR38123">
    <property type="entry name" value="CELL WALL SERINE-THREONINE-RICH GALACTOMANNOPROTEIN MP1 (AFU_ORTHOLOGUE AFUA_4G03240)"/>
    <property type="match status" value="1"/>
</dbReference>
<feature type="signal peptide" evidence="1">
    <location>
        <begin position="1"/>
        <end position="18"/>
    </location>
</feature>
<dbReference type="EMBL" id="CDPU01000040">
    <property type="protein sequence ID" value="CEO54165.1"/>
    <property type="molecule type" value="Genomic_DNA"/>
</dbReference>
<dbReference type="Gene3D" id="1.20.1280.140">
    <property type="match status" value="1"/>
</dbReference>
<evidence type="ECO:0000256" key="1">
    <source>
        <dbReference type="SAM" id="SignalP"/>
    </source>
</evidence>
<keyword evidence="1" id="KW-0732">Signal</keyword>
<proteinExistence type="predicted"/>
<accession>A0A0B7KGW4</accession>
<dbReference type="Pfam" id="PF12296">
    <property type="entry name" value="HsbA"/>
    <property type="match status" value="1"/>
</dbReference>
<evidence type="ECO:0000313" key="2">
    <source>
        <dbReference type="EMBL" id="CEO54165.1"/>
    </source>
</evidence>
<name>A0A0B7KGW4_BIOOC</name>
<dbReference type="AlphaFoldDB" id="A0A0B7KGW4"/>
<sequence length="171" mass="17904">MMLYRVIVAAGLFLTALADGPAIVSALEKITGDTKSLNDDVSSWNGGLLGTIPIVAGSTTLLASIHEGQKTAEASEPLTLLDAIGVAVATQALAKEVNTTISTIVTAKPKFDHLLLSPVILINLGLEKKATVGFSDAIIEKLPVEQQPLGAQLVKPILDSFDLAIDVYNPF</sequence>
<dbReference type="InterPro" id="IPR021054">
    <property type="entry name" value="Cell_wall_mannoprotein_1"/>
</dbReference>
<evidence type="ECO:0008006" key="3">
    <source>
        <dbReference type="Google" id="ProtNLM"/>
    </source>
</evidence>
<organism evidence="2">
    <name type="scientific">Bionectria ochroleuca</name>
    <name type="common">Gliocladium roseum</name>
    <dbReference type="NCBI Taxonomy" id="29856"/>
    <lineage>
        <taxon>Eukaryota</taxon>
        <taxon>Fungi</taxon>
        <taxon>Dikarya</taxon>
        <taxon>Ascomycota</taxon>
        <taxon>Pezizomycotina</taxon>
        <taxon>Sordariomycetes</taxon>
        <taxon>Hypocreomycetidae</taxon>
        <taxon>Hypocreales</taxon>
        <taxon>Bionectriaceae</taxon>
        <taxon>Clonostachys</taxon>
    </lineage>
</organism>
<gene>
    <name evidence="2" type="ORF">BN869_000010223_1</name>
</gene>
<dbReference type="PANTHER" id="PTHR38123:SF1">
    <property type="entry name" value="HYDROPHOBIC SURFACE BINDING PROTEIN"/>
    <property type="match status" value="1"/>
</dbReference>
<reference evidence="2" key="1">
    <citation type="submission" date="2015-01" db="EMBL/GenBank/DDBJ databases">
        <authorList>
            <person name="Durling Mikael"/>
        </authorList>
    </citation>
    <scope>NUCLEOTIDE SEQUENCE</scope>
</reference>
<dbReference type="GO" id="GO:0005576">
    <property type="term" value="C:extracellular region"/>
    <property type="evidence" value="ECO:0007669"/>
    <property type="project" value="TreeGrafter"/>
</dbReference>